<evidence type="ECO:0000256" key="4">
    <source>
        <dbReference type="ARBA" id="ARBA00022490"/>
    </source>
</evidence>
<evidence type="ECO:0000256" key="2">
    <source>
        <dbReference type="ARBA" id="ARBA00010074"/>
    </source>
</evidence>
<dbReference type="InterPro" id="IPR042233">
    <property type="entry name" value="Cell_div_ZapA_N"/>
</dbReference>
<dbReference type="Gene3D" id="3.30.160.880">
    <property type="entry name" value="Cell division protein ZapA protomer, N-terminal domain"/>
    <property type="match status" value="1"/>
</dbReference>
<comment type="function">
    <text evidence="9">Activator of cell division through the inhibition of FtsZ GTPase activity, therefore promoting FtsZ assembly into bundles of protofilaments necessary for the formation of the division Z ring. It is recruited early at mid-cell but it is not essential for cell division.</text>
</comment>
<keyword evidence="5 12" id="KW-0132">Cell division</keyword>
<comment type="subcellular location">
    <subcellularLocation>
        <location evidence="1">Cytoplasm</location>
    </subcellularLocation>
</comment>
<keyword evidence="8" id="KW-0131">Cell cycle</keyword>
<dbReference type="PANTHER" id="PTHR34981:SF1">
    <property type="entry name" value="CELL DIVISION PROTEIN ZAPA"/>
    <property type="match status" value="1"/>
</dbReference>
<dbReference type="PANTHER" id="PTHR34981">
    <property type="entry name" value="CELL DIVISION PROTEIN ZAPA"/>
    <property type="match status" value="1"/>
</dbReference>
<dbReference type="GO" id="GO:0051301">
    <property type="term" value="P:cell division"/>
    <property type="evidence" value="ECO:0007669"/>
    <property type="project" value="UniProtKB-KW"/>
</dbReference>
<evidence type="ECO:0000256" key="5">
    <source>
        <dbReference type="ARBA" id="ARBA00022618"/>
    </source>
</evidence>
<dbReference type="EMBL" id="SPMZ01000004">
    <property type="protein sequence ID" value="NMQ17963.1"/>
    <property type="molecule type" value="Genomic_DNA"/>
</dbReference>
<comment type="caution">
    <text evidence="12">The sequence shown here is derived from an EMBL/GenBank/DDBJ whole genome shotgun (WGS) entry which is preliminary data.</text>
</comment>
<comment type="subunit">
    <text evidence="10">Homodimer. Interacts with FtsZ.</text>
</comment>
<keyword evidence="4" id="KW-0963">Cytoplasm</keyword>
<keyword evidence="7" id="KW-0717">Septation</keyword>
<dbReference type="Proteomes" id="UP000760480">
    <property type="component" value="Unassembled WGS sequence"/>
</dbReference>
<evidence type="ECO:0000256" key="7">
    <source>
        <dbReference type="ARBA" id="ARBA00023210"/>
    </source>
</evidence>
<keyword evidence="13" id="KW-1185">Reference proteome</keyword>
<evidence type="ECO:0000256" key="6">
    <source>
        <dbReference type="ARBA" id="ARBA00023054"/>
    </source>
</evidence>
<proteinExistence type="inferred from homology"/>
<dbReference type="Gene3D" id="1.20.5.50">
    <property type="match status" value="1"/>
</dbReference>
<comment type="similarity">
    <text evidence="2">Belongs to the ZapA family. Type 1 subfamily.</text>
</comment>
<evidence type="ECO:0000313" key="13">
    <source>
        <dbReference type="Proteomes" id="UP000760480"/>
    </source>
</evidence>
<name>A0ABX1TF13_9GAMM</name>
<evidence type="ECO:0000256" key="10">
    <source>
        <dbReference type="ARBA" id="ARBA00026068"/>
    </source>
</evidence>
<gene>
    <name evidence="12" type="ORF">E4P82_01365</name>
</gene>
<keyword evidence="6" id="KW-0175">Coiled coil</keyword>
<reference evidence="12 13" key="1">
    <citation type="submission" date="2019-03" db="EMBL/GenBank/DDBJ databases">
        <title>Metabolic reconstructions from genomes of highly enriched 'Candidatus Accumulibacter' and 'Candidatus Competibacter' bioreactor populations.</title>
        <authorList>
            <person name="Annavajhala M.K."/>
            <person name="Welles L."/>
            <person name="Abbas B."/>
            <person name="Sorokin D."/>
            <person name="Park H."/>
            <person name="Van Loosdrecht M."/>
            <person name="Chandran K."/>
        </authorList>
    </citation>
    <scope>NUCLEOTIDE SEQUENCE [LARGE SCALE GENOMIC DNA]</scope>
    <source>
        <strain evidence="12 13">SBR_G</strain>
    </source>
</reference>
<dbReference type="Pfam" id="PF05164">
    <property type="entry name" value="ZapA"/>
    <property type="match status" value="1"/>
</dbReference>
<evidence type="ECO:0000313" key="12">
    <source>
        <dbReference type="EMBL" id="NMQ17963.1"/>
    </source>
</evidence>
<organism evidence="12 13">
    <name type="scientific">Candidatus Competibacter phosphatis</name>
    <dbReference type="NCBI Taxonomy" id="221280"/>
    <lineage>
        <taxon>Bacteria</taxon>
        <taxon>Pseudomonadati</taxon>
        <taxon>Pseudomonadota</taxon>
        <taxon>Gammaproteobacteria</taxon>
        <taxon>Candidatus Competibacteraceae</taxon>
        <taxon>Candidatus Competibacter</taxon>
    </lineage>
</organism>
<evidence type="ECO:0000256" key="9">
    <source>
        <dbReference type="ARBA" id="ARBA00024910"/>
    </source>
</evidence>
<evidence type="ECO:0000256" key="1">
    <source>
        <dbReference type="ARBA" id="ARBA00004496"/>
    </source>
</evidence>
<dbReference type="InterPro" id="IPR036192">
    <property type="entry name" value="Cell_div_ZapA-like_sf"/>
</dbReference>
<sequence>MGCEYRFACRPAERDDLLEAARYLDEQMREVRDHTSKLLSLEAVAVMAALNVSNELLRQRRLSAEANTLVDRQVGDLLHKVDAVLSKAESEEL</sequence>
<protein>
    <recommendedName>
        <fullName evidence="3">Cell division protein ZapA</fullName>
    </recommendedName>
    <alternativeName>
        <fullName evidence="11">Z ring-associated protein ZapA</fullName>
    </alternativeName>
</protein>
<accession>A0ABX1TF13</accession>
<evidence type="ECO:0000256" key="11">
    <source>
        <dbReference type="ARBA" id="ARBA00033158"/>
    </source>
</evidence>
<evidence type="ECO:0000256" key="3">
    <source>
        <dbReference type="ARBA" id="ARBA00015195"/>
    </source>
</evidence>
<evidence type="ECO:0000256" key="8">
    <source>
        <dbReference type="ARBA" id="ARBA00023306"/>
    </source>
</evidence>
<dbReference type="SUPFAM" id="SSF102829">
    <property type="entry name" value="Cell division protein ZapA-like"/>
    <property type="match status" value="1"/>
</dbReference>
<dbReference type="InterPro" id="IPR007838">
    <property type="entry name" value="Cell_div_ZapA-like"/>
</dbReference>